<dbReference type="GeneID" id="20324458"/>
<evidence type="ECO:0000313" key="3">
    <source>
        <dbReference type="Proteomes" id="UP000054324"/>
    </source>
</evidence>
<accession>A0A074Z734</accession>
<feature type="compositionally biased region" description="Polar residues" evidence="1">
    <location>
        <begin position="44"/>
        <end position="54"/>
    </location>
</feature>
<reference evidence="2 3" key="1">
    <citation type="submission" date="2013-11" db="EMBL/GenBank/DDBJ databases">
        <title>Opisthorchis viverrini - life in the bile duct.</title>
        <authorList>
            <person name="Young N.D."/>
            <person name="Nagarajan N."/>
            <person name="Lin S.J."/>
            <person name="Korhonen P.K."/>
            <person name="Jex A.R."/>
            <person name="Hall R.S."/>
            <person name="Safavi-Hemami H."/>
            <person name="Kaewkong W."/>
            <person name="Bertrand D."/>
            <person name="Gao S."/>
            <person name="Seet Q."/>
            <person name="Wongkham S."/>
            <person name="Teh B.T."/>
            <person name="Wongkham C."/>
            <person name="Intapan P.M."/>
            <person name="Maleewong W."/>
            <person name="Yang X."/>
            <person name="Hu M."/>
            <person name="Wang Z."/>
            <person name="Hofmann A."/>
            <person name="Sternberg P.W."/>
            <person name="Tan P."/>
            <person name="Wang J."/>
            <person name="Gasser R.B."/>
        </authorList>
    </citation>
    <scope>NUCLEOTIDE SEQUENCE [LARGE SCALE GENOMIC DNA]</scope>
</reference>
<gene>
    <name evidence="2" type="ORF">T265_10290</name>
</gene>
<dbReference type="Proteomes" id="UP000054324">
    <property type="component" value="Unassembled WGS sequence"/>
</dbReference>
<organism evidence="2 3">
    <name type="scientific">Opisthorchis viverrini</name>
    <name type="common">Southeast Asian liver fluke</name>
    <dbReference type="NCBI Taxonomy" id="6198"/>
    <lineage>
        <taxon>Eukaryota</taxon>
        <taxon>Metazoa</taxon>
        <taxon>Spiralia</taxon>
        <taxon>Lophotrochozoa</taxon>
        <taxon>Platyhelminthes</taxon>
        <taxon>Trematoda</taxon>
        <taxon>Digenea</taxon>
        <taxon>Opisthorchiida</taxon>
        <taxon>Opisthorchiata</taxon>
        <taxon>Opisthorchiidae</taxon>
        <taxon>Opisthorchis</taxon>
    </lineage>
</organism>
<protein>
    <submittedName>
        <fullName evidence="2">Uncharacterized protein</fullName>
    </submittedName>
</protein>
<feature type="region of interest" description="Disordered" evidence="1">
    <location>
        <begin position="35"/>
        <end position="62"/>
    </location>
</feature>
<dbReference type="CTD" id="20324458"/>
<evidence type="ECO:0000313" key="2">
    <source>
        <dbReference type="EMBL" id="KER21387.1"/>
    </source>
</evidence>
<sequence>MEKKHVDNPRDDNFLPVGRNSSAYIKRCGQIKRRTYDQVDEPSNLETAGSTTKTMEPAQSPDVIGTSAGDLSKSVIDSNAVQALRQANE</sequence>
<keyword evidence="3" id="KW-1185">Reference proteome</keyword>
<dbReference type="AlphaFoldDB" id="A0A074Z734"/>
<dbReference type="KEGG" id="ovi:T265_10290"/>
<name>A0A074Z734_OPIVI</name>
<dbReference type="EMBL" id="KL596971">
    <property type="protein sequence ID" value="KER21387.1"/>
    <property type="molecule type" value="Genomic_DNA"/>
</dbReference>
<proteinExistence type="predicted"/>
<dbReference type="RefSeq" id="XP_009174880.1">
    <property type="nucleotide sequence ID" value="XM_009176616.1"/>
</dbReference>
<evidence type="ECO:0000256" key="1">
    <source>
        <dbReference type="SAM" id="MobiDB-lite"/>
    </source>
</evidence>